<feature type="coiled-coil region" evidence="1">
    <location>
        <begin position="731"/>
        <end position="941"/>
    </location>
</feature>
<evidence type="ECO:0000259" key="5">
    <source>
        <dbReference type="Pfam" id="PF18515"/>
    </source>
</evidence>
<feature type="coiled-coil region" evidence="1">
    <location>
        <begin position="1324"/>
        <end position="1459"/>
    </location>
</feature>
<feature type="region of interest" description="Disordered" evidence="2">
    <location>
        <begin position="25"/>
        <end position="47"/>
    </location>
</feature>
<feature type="coiled-coil region" evidence="1">
    <location>
        <begin position="1254"/>
        <end position="1281"/>
    </location>
</feature>
<evidence type="ECO:0000256" key="4">
    <source>
        <dbReference type="SAM" id="SignalP"/>
    </source>
</evidence>
<keyword evidence="3" id="KW-0472">Membrane</keyword>
<dbReference type="PROSITE" id="PS51257">
    <property type="entry name" value="PROKAR_LIPOPROTEIN"/>
    <property type="match status" value="1"/>
</dbReference>
<reference evidence="6" key="1">
    <citation type="journal article" date="2012" name="Nat. Genet.">
        <title>Plasmodium cynomolgi genome sequences provide insight into Plasmodium vivax and the monkey malaria clade.</title>
        <authorList>
            <person name="Tachibana S."/>
            <person name="Sullivan S.A."/>
            <person name="Kawai S."/>
            <person name="Nakamura S."/>
            <person name="Kim H.R."/>
            <person name="Goto N."/>
            <person name="Arisue N."/>
            <person name="Palacpac N.M.Q."/>
            <person name="Honma H."/>
            <person name="Yagi M."/>
            <person name="Tougan T."/>
            <person name="Katakai Y."/>
            <person name="Kaneko O."/>
            <person name="Mita T."/>
            <person name="Kita K."/>
            <person name="Yasutomi Y."/>
            <person name="Sutton P.L."/>
            <person name="Shakhbatyan R."/>
            <person name="Horii T."/>
            <person name="Yasunaga T."/>
            <person name="Barnwell J.W."/>
            <person name="Escalante A.A."/>
            <person name="Carlton J.M."/>
            <person name="Tanabe K."/>
        </authorList>
    </citation>
    <scope>NUCLEOTIDE SEQUENCE</scope>
    <source>
        <strain evidence="6">Cambodian</strain>
    </source>
</reference>
<sequence>MEKNILWVIFYNFLFILLASCKDTNRSKSNSLKGESKSLPTYTNLMRNGQHKYNNAKTEDEIDNQINNDNNHNGHNDNRINSKSLKTSHLQNSPSLLHLNDHKFTIKASQPSYVQRNSIYTLNANDKMENTNNELSTVPNLFIQEKQASPPIPSAPKIVYNNLDYLSTIDDNNDIISVFKPHHPVIYYLKELRHFASRYREFDRTINEDFDTPITQTSSVIEKNVKDCLVNIGELTTLMVQLENPQNYNNISNQYADKVIEYKNKIETMENCLNESYIKNFKSITSAKLRMHQALRVRIPLHWYYYTCSTRTYLDMAKVYILEINNFNEKNETSFIDHISNIHNYALNTVQKIKTELNTSVNLYRTEFIIEEIGHMIQKFNLHLSKVHYESDYMKNINLDMRIREVFVAELRTLFYVVAKHYADFKFSMEHLKMFENLFKSKEQILYNSFDQLFGELQNKIKTLMGSEQSTSDLNSIIAVSEKNIKSAESLINSSTQEVAQYLLDSNEEINDIKKNYNQKILKVREFINKSKGLIESVKGVSPLSASDKQQIDKEIEEVKKKKDILERGNEFIKIMNEIKRKKKSNSSNSDTNPKEFTNKLNELQTELEKLNGTIKDDLQKIKEIKIKKNEDRSVKDQIEKYLKYASDNRNNVEKLISKNGEIQKYIQKIENLIKDAPSGKEKFTTQKTDLQKKVKTIIDEFHAEDLQLLLNSLSTFHKEHQKLYSEASTIEKIKQLHQKTKEGYEKLEKKNYSNIAQILNKLNVELDNLKVLEKNIVEEQINSINKHMSDSLTKLTAEVKSLRSDLDSYKADEGKLKTYKNRINERKEKFISTLKEKEDDIPEGKNIYVEYNNHKVVMVNKENKISSNINECKENIINAEKNIETFNTQVQTLEAHTGEKNLKTHASFQEFKNNLANLKLNELESEFKSLIDSASTTNKQIENIRKNIDTIKSLNFVKNSSDSSKVSLEAIKKNKSDLIKKLNEHIQEIEKYTFIEKEETLPLISVLKEEIKRVENDMSEELINELNTKINSILEYYDKSKGSFNGDNETKLEKLDDFKRQCQEVQQEIEKLTTNYKVLDNGTEVKIKEQQEKVLTVSENHLTGKGKTITEKIQKYINSLNEMKTKLDFLKINEDIKKSEDATIKGKIQEFEKNVQTILGSIDIANNKIQEIKKVSDVNKVEFDREKAKDTSFDEKKKSIEKVYEQMGKTLKELEDMDDESKIAKEVKAAQIQYERIFIDHALNLMNDEVKKSNDVMKEIELYKKEIDEVKQNKHEYTKVDTSNFDYTTQYNRAKESKDKIEQLKLIKNPTTKKETSDESQDIMELERIKEETHNNLQAIKLEYNSMEEMRKQIRNMRDLLISNNSETIAEEILNNTKNALAFSEDAKKELNKTDELLKRVKAMIAEAEVHKNQINIDLEDEQKDTEISKIEQINREIVNKKDVIESYLSEIKEYKAKCTTEISNSKRGKDKIEFLEKFNPNGESNTNKVNINEINGNISKSEQYLKDIEDAETKASKNVEQFQKHVTDISNIFKQSEILGVETKSKKQFKKAEDIMKEIEKYNSEIQTEVKGFQENLDKLNKPHNYDDAEDELNNDKSTNAKVLIQTNLESVKHNLSEITNIKQGGQNIYTKAEDIMQKIKAISENTAEKTLDKVKNDQSNYVNYLDQITKERDLIVIEKNRLNGLDSTISNIEKALNESKKNYEIGLLEKLEEIGKNIKLKVNTTKESINSTVKHFSSLFHNFNLNQYDFNKNINTYEKKMGEIYNEFEKSLNKISENLTNASKNPSDYNLAKTLRQDAQKEKDNLLNKEEEANKYLGDIKKVESFRFILNMKESLNNINEIIKKEKLTVDEKHGDIKQLIENIKESVDENNLSDILKRATDRNDEIQKITHSVHKNKAKTILGHVDTSAKHIGIKIIPELPLTELLGDSKLTTAQELKFEPKNNVPLETKYMSMNTSELDVYKNIQDAYKIALEILAHSDEIDAKQKDSSQLIEMGNNIYLKDVLINQFKNKISSIKSKEEAVSGKLGNVSKKQNELSKVTCSDKSYDTIIALEKQTELQNIHNSFTQEKTNTDSDSKLKKITKDLENSKNALKTLEEEFNALKASSDNHEYVQSKSAPINAVQSEIENAEKDIDGLDTAIDELLKKGRECEVSRYIMIKDTVIKEINDDTQLINNMEKKINEYLAYVKKNYEDTVEDVHTLNEHFNTQQIIDHVSTNFDKSNKSSEELTEAVNGSREIISKIKGVIIVVNENTEINALENSAKVIEALYNDLKNKKNTLNEIYKTSNLVKLQEMKSNADKYIDVSKVFNSVLDTQKSKIVANQHSINDFKSKINVKLQELIGADSAFKLESIKNFNEIYNHIKTSMGELEQLEQANNSERDNVGKHRKQIVRLINKIARLKGDVKNHDDDQYMKKLNANLLNDGIKNTTEAINKSDEELKELLRKLEENEQLFKNNQVKSFISDIISRVEDLKKRFTEDLPENEKLYQIENSYNEINSIFSEIKLHNIEEFVAKMYNQIGAEKESVNNVREVDKIRTAIQNVTNHDTEIKSILSRTSNVLERITTHKTNMDHLLKLLSSNDTSLNLNARTHVKNSEEIIKQLNSHIKKITDLSTYAHEVMTHLANELNKLLNQRETEIAKVDAETSPRKMEPKEKKVTPTKTENGAQQNIASVPQEQAKYSTLSVPENDTTPEEESEHKDTHDKSESSTDSKAKDATGRTRLAGVIVVVSVFSGIVILVYRNNDEKEKDHHEHGYNEAFGEHDNYNMHDKEAVIEVFFNEED</sequence>
<feature type="coiled-coil region" evidence="1">
    <location>
        <begin position="2083"/>
        <end position="2151"/>
    </location>
</feature>
<feature type="transmembrane region" description="Helical" evidence="3">
    <location>
        <begin position="2727"/>
        <end position="2745"/>
    </location>
</feature>
<feature type="signal peptide" evidence="4">
    <location>
        <begin position="1"/>
        <end position="21"/>
    </location>
</feature>
<keyword evidence="1" id="KW-0175">Coiled coil</keyword>
<organism evidence="6">
    <name type="scientific">Plasmodium cynomolgi</name>
    <dbReference type="NCBI Taxonomy" id="5827"/>
    <lineage>
        <taxon>Eukaryota</taxon>
        <taxon>Sar</taxon>
        <taxon>Alveolata</taxon>
        <taxon>Apicomplexa</taxon>
        <taxon>Aconoidasida</taxon>
        <taxon>Haemosporida</taxon>
        <taxon>Plasmodiidae</taxon>
        <taxon>Plasmodium</taxon>
        <taxon>Plasmodium (Plasmodium)</taxon>
    </lineage>
</organism>
<dbReference type="Pfam" id="PF18515">
    <property type="entry name" value="Rh5"/>
    <property type="match status" value="1"/>
</dbReference>
<feature type="chain" id="PRO_5003705756" evidence="4">
    <location>
        <begin position="22"/>
        <end position="2787"/>
    </location>
</feature>
<keyword evidence="4" id="KW-0732">Signal</keyword>
<name>I6RCZ4_9APIC</name>
<feature type="compositionally biased region" description="Polar residues" evidence="2">
    <location>
        <begin position="2669"/>
        <end position="2694"/>
    </location>
</feature>
<protein>
    <submittedName>
        <fullName evidence="6">Reticulocyte-binding protein 2c</fullName>
    </submittedName>
</protein>
<feature type="coiled-coil region" evidence="1">
    <location>
        <begin position="2260"/>
        <end position="2290"/>
    </location>
</feature>
<dbReference type="VEuPathDB" id="PlasmoDB:PcyM_0535100"/>
<feature type="compositionally biased region" description="Basic and acidic residues" evidence="2">
    <location>
        <begin position="2643"/>
        <end position="2662"/>
    </location>
</feature>
<feature type="coiled-coil region" evidence="1">
    <location>
        <begin position="969"/>
        <end position="1025"/>
    </location>
</feature>
<feature type="compositionally biased region" description="Basic and acidic residues" evidence="2">
    <location>
        <begin position="2701"/>
        <end position="2721"/>
    </location>
</feature>
<feature type="domain" description="Rh5 coiled-coil" evidence="5">
    <location>
        <begin position="214"/>
        <end position="464"/>
    </location>
</feature>
<feature type="compositionally biased region" description="Polar residues" evidence="2">
    <location>
        <begin position="27"/>
        <end position="47"/>
    </location>
</feature>
<evidence type="ECO:0000256" key="2">
    <source>
        <dbReference type="SAM" id="MobiDB-lite"/>
    </source>
</evidence>
<feature type="region of interest" description="Disordered" evidence="2">
    <location>
        <begin position="63"/>
        <end position="82"/>
    </location>
</feature>
<evidence type="ECO:0000256" key="1">
    <source>
        <dbReference type="SAM" id="Coils"/>
    </source>
</evidence>
<gene>
    <name evidence="6" type="primary">RBP2C</name>
</gene>
<feature type="coiled-coil region" evidence="1">
    <location>
        <begin position="1049"/>
        <end position="1083"/>
    </location>
</feature>
<dbReference type="InterPro" id="IPR041668">
    <property type="entry name" value="Rh5_CC"/>
</dbReference>
<feature type="coiled-coil region" evidence="1">
    <location>
        <begin position="2367"/>
        <end position="2464"/>
    </location>
</feature>
<accession>I6RCZ4</accession>
<evidence type="ECO:0000313" key="6">
    <source>
        <dbReference type="EMBL" id="AFM44728.1"/>
    </source>
</evidence>
<dbReference type="VEuPathDB" id="PlasmoDB:PCYB_053840"/>
<reference evidence="6" key="2">
    <citation type="submission" date="2012-01" db="EMBL/GenBank/DDBJ databases">
        <authorList>
            <person name="Tachibana S.-I."/>
            <person name="Sullivan S.A."/>
            <person name="Barnwell J.W."/>
            <person name="Carlton J.M."/>
            <person name="Tanabe K."/>
        </authorList>
    </citation>
    <scope>NUCLEOTIDE SEQUENCE</scope>
    <source>
        <strain evidence="6">Cambodian</strain>
    </source>
</reference>
<evidence type="ECO:0000256" key="3">
    <source>
        <dbReference type="SAM" id="Phobius"/>
    </source>
</evidence>
<keyword evidence="3" id="KW-0812">Transmembrane</keyword>
<keyword evidence="3" id="KW-1133">Transmembrane helix</keyword>
<dbReference type="EMBL" id="JQ422047">
    <property type="protein sequence ID" value="AFM44728.1"/>
    <property type="molecule type" value="Genomic_DNA"/>
</dbReference>
<feature type="coiled-coil region" evidence="1">
    <location>
        <begin position="1768"/>
        <end position="1819"/>
    </location>
</feature>
<feature type="coiled-coil region" evidence="1">
    <location>
        <begin position="601"/>
        <end position="628"/>
    </location>
</feature>
<proteinExistence type="predicted"/>
<feature type="region of interest" description="Disordered" evidence="2">
    <location>
        <begin position="2643"/>
        <end position="2721"/>
    </location>
</feature>